<feature type="transmembrane region" description="Helical" evidence="1">
    <location>
        <begin position="926"/>
        <end position="945"/>
    </location>
</feature>
<dbReference type="RefSeq" id="WP_085440168.1">
    <property type="nucleotide sequence ID" value="NZ_LVJN01000012.1"/>
</dbReference>
<dbReference type="EMBL" id="LVJN01000012">
    <property type="protein sequence ID" value="OSM07638.1"/>
    <property type="molecule type" value="Genomic_DNA"/>
</dbReference>
<feature type="transmembrane region" description="Helical" evidence="1">
    <location>
        <begin position="406"/>
        <end position="426"/>
    </location>
</feature>
<feature type="transmembrane region" description="Helical" evidence="1">
    <location>
        <begin position="20"/>
        <end position="39"/>
    </location>
</feature>
<feature type="transmembrane region" description="Helical" evidence="1">
    <location>
        <begin position="379"/>
        <end position="399"/>
    </location>
</feature>
<dbReference type="Gene3D" id="3.30.70.1320">
    <property type="entry name" value="Multidrug efflux transporter AcrB pore domain like"/>
    <property type="match status" value="1"/>
</dbReference>
<dbReference type="Gene3D" id="1.20.1640.10">
    <property type="entry name" value="Multidrug efflux transporter AcrB transmembrane domain"/>
    <property type="match status" value="2"/>
</dbReference>
<gene>
    <name evidence="2" type="ORF">MAIT1_04603</name>
</gene>
<feature type="transmembrane region" description="Helical" evidence="1">
    <location>
        <begin position="856"/>
        <end position="873"/>
    </location>
</feature>
<feature type="transmembrane region" description="Helical" evidence="1">
    <location>
        <begin position="351"/>
        <end position="373"/>
    </location>
</feature>
<feature type="transmembrane region" description="Helical" evidence="1">
    <location>
        <begin position="462"/>
        <end position="481"/>
    </location>
</feature>
<keyword evidence="1" id="KW-1133">Transmembrane helix</keyword>
<dbReference type="GO" id="GO:0042910">
    <property type="term" value="F:xenobiotic transmembrane transporter activity"/>
    <property type="evidence" value="ECO:0007669"/>
    <property type="project" value="TreeGrafter"/>
</dbReference>
<dbReference type="SUPFAM" id="SSF82693">
    <property type="entry name" value="Multidrug efflux transporter AcrB pore domain, PN1, PN2, PC1 and PC2 subdomains"/>
    <property type="match status" value="3"/>
</dbReference>
<dbReference type="Gene3D" id="3.30.2090.10">
    <property type="entry name" value="Multidrug efflux transporter AcrB TolC docking domain, DN and DC subdomains"/>
    <property type="match status" value="2"/>
</dbReference>
<sequence>MMPERLNWPGRLARAFVASRLTPLMAVAILLFGVIGLTFTPREENPQIIVPAAEVAIAFPGHSPTEVEHLLLSPLEAELAAIDGVKNIHGVALDGAAQVMVEFRVGQDPERSLVRLYDRVLGYSLPPGAGEPRIRRIDVDDVPVFTVTLASASHDDHALRRMAQRVLERLRSTPGVGRGRIVGGRSREVRIETTPERLQASGMTLNGLVAALGAADHYRPIDHRVHVGENHSLRLSSRLASVQDVARIVVGRFDGGLVRVEDIADVVDGPTEEPDSLTRFLYGAADSRSIEMDGAGMAAVTVAIAKRPGVNAVDLTAALRQRLATMEKGFLPPGVHQEITRDDGHKADRTVTILVEHLFIAIGAVTLVLWLFLGFRAAAMVAITIPLVFAVVMGMDLLAGPTLNRITLYALILALGMLVDDAIVVAENTHRHFHGLPLKATNEQRIAAAVTATHEIGNPTTLATFTVVLVFLSLTLVSGMLGQYFMPITFNVPVAMIASLIIAYSMMPWLARGFMKTDGGEAGESHGWLERGYRGFMLHLLNHGVTRWLVYLGIFGLLVLALLQPAWQFVRPQGIAGEVSPLGIPLAFLPKDDKNTFLVHIHLPETTPLEITDRAAREVEALLRVHPEVRNLQTHVGFPAVIDFNGQLKGSGGNIGPQFAEVRVNLTDKGSRDRTSIEIVQALREPVARIAARYPGGIIQLVEDPPGPPVRATVLAELYGPDIDRLERLGKRVVEAFRNTWDMAEVWASMPFDVKEYRFSLRRNRIAMAGLTAAQVGDALTMMLAGGTLAHLHPGEEREPVPIRLHIPRRHRVDPDMLERAFIDGPEGRRIPLSELVDVSMTSVPRPIHHKNGERVVLVGGELAASAPVYAVLDLDRRLDGMKLEQGEILETGNLRFNPVRPEILEGYRLLWEGELRLTLDAFRDMGLALGMALAAVFFLLVGYYRRFRLPILAMTVVPLAFIGVFPGHWLLGQSFSAASMVGVIALAGVVVRNSLLIIDFAREYRKKGFEPDASALEAGAVRLRPILLTTLAIVLGTAIMVPDPVFGGLAIALIFGSVSSALFGLVVVPLLYRAWNLKT</sequence>
<dbReference type="STRING" id="1434232.MAIT1_04603"/>
<dbReference type="SUPFAM" id="SSF82866">
    <property type="entry name" value="Multidrug efflux transporter AcrB transmembrane domain"/>
    <property type="match status" value="2"/>
</dbReference>
<comment type="caution">
    <text evidence="2">The sequence shown here is derived from an EMBL/GenBank/DDBJ whole genome shotgun (WGS) entry which is preliminary data.</text>
</comment>
<dbReference type="Pfam" id="PF00873">
    <property type="entry name" value="ACR_tran"/>
    <property type="match status" value="1"/>
</dbReference>
<feature type="transmembrane region" description="Helical" evidence="1">
    <location>
        <begin position="952"/>
        <end position="972"/>
    </location>
</feature>
<dbReference type="Gene3D" id="3.30.70.1440">
    <property type="entry name" value="Multidrug efflux transporter AcrB pore domain"/>
    <property type="match status" value="1"/>
</dbReference>
<keyword evidence="3" id="KW-1185">Reference proteome</keyword>
<proteinExistence type="predicted"/>
<dbReference type="OrthoDB" id="8308837at2"/>
<keyword evidence="1" id="KW-0812">Transmembrane</keyword>
<evidence type="ECO:0000256" key="1">
    <source>
        <dbReference type="SAM" id="Phobius"/>
    </source>
</evidence>
<dbReference type="AlphaFoldDB" id="A0A1Y2KA91"/>
<evidence type="ECO:0000313" key="2">
    <source>
        <dbReference type="EMBL" id="OSM07638.1"/>
    </source>
</evidence>
<dbReference type="GO" id="GO:0005886">
    <property type="term" value="C:plasma membrane"/>
    <property type="evidence" value="ECO:0007669"/>
    <property type="project" value="TreeGrafter"/>
</dbReference>
<feature type="transmembrane region" description="Helical" evidence="1">
    <location>
        <begin position="545"/>
        <end position="563"/>
    </location>
</feature>
<protein>
    <submittedName>
        <fullName evidence="2">Putative acriflavin resistance protein</fullName>
    </submittedName>
</protein>
<organism evidence="2 3">
    <name type="scientific">Magnetofaba australis IT-1</name>
    <dbReference type="NCBI Taxonomy" id="1434232"/>
    <lineage>
        <taxon>Bacteria</taxon>
        <taxon>Pseudomonadati</taxon>
        <taxon>Pseudomonadota</taxon>
        <taxon>Magnetococcia</taxon>
        <taxon>Magnetococcales</taxon>
        <taxon>Magnetococcaceae</taxon>
        <taxon>Magnetofaba</taxon>
    </lineage>
</organism>
<name>A0A1Y2KA91_9PROT</name>
<dbReference type="Proteomes" id="UP000194003">
    <property type="component" value="Unassembled WGS sequence"/>
</dbReference>
<keyword evidence="1" id="KW-0472">Membrane</keyword>
<feature type="transmembrane region" description="Helical" evidence="1">
    <location>
        <begin position="978"/>
        <end position="1001"/>
    </location>
</feature>
<dbReference type="InterPro" id="IPR001036">
    <property type="entry name" value="Acrflvin-R"/>
</dbReference>
<dbReference type="Gene3D" id="3.30.70.1430">
    <property type="entry name" value="Multidrug efflux transporter AcrB pore domain"/>
    <property type="match status" value="2"/>
</dbReference>
<reference evidence="2 3" key="1">
    <citation type="journal article" date="2016" name="BMC Genomics">
        <title>Combined genomic and structural analyses of a cultured magnetotactic bacterium reveals its niche adaptation to a dynamic environment.</title>
        <authorList>
            <person name="Araujo A.C."/>
            <person name="Morillo V."/>
            <person name="Cypriano J."/>
            <person name="Teixeira L.C."/>
            <person name="Leao P."/>
            <person name="Lyra S."/>
            <person name="Almeida L.G."/>
            <person name="Bazylinski D.A."/>
            <person name="Vasconcellos A.T."/>
            <person name="Abreu F."/>
            <person name="Lins U."/>
        </authorList>
    </citation>
    <scope>NUCLEOTIDE SEQUENCE [LARGE SCALE GENOMIC DNA]</scope>
    <source>
        <strain evidence="2 3">IT-1</strain>
    </source>
</reference>
<dbReference type="SUPFAM" id="SSF82714">
    <property type="entry name" value="Multidrug efflux transporter AcrB TolC docking domain, DN and DC subdomains"/>
    <property type="match status" value="2"/>
</dbReference>
<feature type="transmembrane region" description="Helical" evidence="1">
    <location>
        <begin position="488"/>
        <end position="507"/>
    </location>
</feature>
<accession>A0A1Y2KA91</accession>
<dbReference type="PANTHER" id="PTHR32063:SF16">
    <property type="entry name" value="CATION EFFLUX SYSTEM (ACRB_ACRD_ACRF FAMILY)"/>
    <property type="match status" value="1"/>
</dbReference>
<dbReference type="PRINTS" id="PR00702">
    <property type="entry name" value="ACRIFLAVINRP"/>
</dbReference>
<feature type="transmembrane region" description="Helical" evidence="1">
    <location>
        <begin position="1022"/>
        <end position="1042"/>
    </location>
</feature>
<evidence type="ECO:0000313" key="3">
    <source>
        <dbReference type="Proteomes" id="UP000194003"/>
    </source>
</evidence>
<dbReference type="PANTHER" id="PTHR32063">
    <property type="match status" value="1"/>
</dbReference>
<dbReference type="InterPro" id="IPR027463">
    <property type="entry name" value="AcrB_DN_DC_subdom"/>
</dbReference>
<feature type="transmembrane region" description="Helical" evidence="1">
    <location>
        <begin position="1048"/>
        <end position="1073"/>
    </location>
</feature>